<dbReference type="CDD" id="cd00037">
    <property type="entry name" value="CLECT"/>
    <property type="match status" value="1"/>
</dbReference>
<feature type="chain" id="PRO_5001994132" evidence="2">
    <location>
        <begin position="21"/>
        <end position="173"/>
    </location>
</feature>
<organism evidence="4">
    <name type="scientific">Zeugodacus cucurbitae</name>
    <name type="common">Melon fruit fly</name>
    <name type="synonym">Bactrocera cucurbitae</name>
    <dbReference type="NCBI Taxonomy" id="28588"/>
    <lineage>
        <taxon>Eukaryota</taxon>
        <taxon>Metazoa</taxon>
        <taxon>Ecdysozoa</taxon>
        <taxon>Arthropoda</taxon>
        <taxon>Hexapoda</taxon>
        <taxon>Insecta</taxon>
        <taxon>Pterygota</taxon>
        <taxon>Neoptera</taxon>
        <taxon>Endopterygota</taxon>
        <taxon>Diptera</taxon>
        <taxon>Brachycera</taxon>
        <taxon>Muscomorpha</taxon>
        <taxon>Tephritoidea</taxon>
        <taxon>Tephritidae</taxon>
        <taxon>Zeugodacus</taxon>
        <taxon>Zeugodacus</taxon>
    </lineage>
</organism>
<gene>
    <name evidence="4" type="primary">Clec4g</name>
    <name evidence="4" type="ORF">g.16846</name>
</gene>
<name>A0A0A1WSQ5_ZEUCU</name>
<dbReference type="InterPro" id="IPR001304">
    <property type="entry name" value="C-type_lectin-like"/>
</dbReference>
<reference evidence="4" key="2">
    <citation type="journal article" date="2015" name="Gigascience">
        <title>Reconstructing a comprehensive transcriptome assembly of a white-pupal translocated strain of the pest fruit fly Bactrocera cucurbitae.</title>
        <authorList>
            <person name="Sim S.B."/>
            <person name="Calla B."/>
            <person name="Hall B."/>
            <person name="DeRego T."/>
            <person name="Geib S.M."/>
        </authorList>
    </citation>
    <scope>NUCLEOTIDE SEQUENCE</scope>
</reference>
<evidence type="ECO:0000313" key="4">
    <source>
        <dbReference type="EMBL" id="JAD01676.1"/>
    </source>
</evidence>
<reference evidence="4" key="1">
    <citation type="submission" date="2014-11" db="EMBL/GenBank/DDBJ databases">
        <authorList>
            <person name="Geib S."/>
        </authorList>
    </citation>
    <scope>NUCLEOTIDE SEQUENCE</scope>
</reference>
<dbReference type="SMART" id="SM00034">
    <property type="entry name" value="CLECT"/>
    <property type="match status" value="1"/>
</dbReference>
<dbReference type="InterPro" id="IPR016186">
    <property type="entry name" value="C-type_lectin-like/link_sf"/>
</dbReference>
<feature type="signal peptide" evidence="2">
    <location>
        <begin position="1"/>
        <end position="20"/>
    </location>
</feature>
<evidence type="ECO:0000256" key="1">
    <source>
        <dbReference type="ARBA" id="ARBA00023157"/>
    </source>
</evidence>
<dbReference type="InterPro" id="IPR016187">
    <property type="entry name" value="CTDL_fold"/>
</dbReference>
<keyword evidence="1" id="KW-1015">Disulfide bond</keyword>
<accession>A0A0A1WSQ5</accession>
<keyword evidence="4" id="KW-0430">Lectin</keyword>
<dbReference type="Gene3D" id="3.10.100.10">
    <property type="entry name" value="Mannose-Binding Protein A, subunit A"/>
    <property type="match status" value="1"/>
</dbReference>
<dbReference type="PROSITE" id="PS00615">
    <property type="entry name" value="C_TYPE_LECTIN_1"/>
    <property type="match status" value="1"/>
</dbReference>
<keyword evidence="2" id="KW-0732">Signal</keyword>
<sequence>MKQAVVLIAILAVLSHYVSADEINDSNPDEGEDVVAMKIESSITPRLGQIEGNRFIISLWPMNWFTAYGFCSQQNATLLSLELGPYDFKKQFFRDFNNMYHLQYRGYWLSGNRLEDDVTFRWGLGGVPVSYTDWNPGQPDNARGTQRCMRLFSFMTWDDEDCVANFYAACQKY</sequence>
<dbReference type="GO" id="GO:0030246">
    <property type="term" value="F:carbohydrate binding"/>
    <property type="evidence" value="ECO:0007669"/>
    <property type="project" value="UniProtKB-KW"/>
</dbReference>
<feature type="domain" description="C-type lectin" evidence="3">
    <location>
        <begin position="50"/>
        <end position="171"/>
    </location>
</feature>
<dbReference type="Pfam" id="PF00059">
    <property type="entry name" value="Lectin_C"/>
    <property type="match status" value="1"/>
</dbReference>
<proteinExistence type="predicted"/>
<dbReference type="PROSITE" id="PS50041">
    <property type="entry name" value="C_TYPE_LECTIN_2"/>
    <property type="match status" value="1"/>
</dbReference>
<evidence type="ECO:0000259" key="3">
    <source>
        <dbReference type="PROSITE" id="PS50041"/>
    </source>
</evidence>
<protein>
    <submittedName>
        <fullName evidence="4">C-type lectin domain family 4 member G</fullName>
    </submittedName>
</protein>
<dbReference type="SUPFAM" id="SSF56436">
    <property type="entry name" value="C-type lectin-like"/>
    <property type="match status" value="1"/>
</dbReference>
<dbReference type="EMBL" id="GBXI01012616">
    <property type="protein sequence ID" value="JAD01676.1"/>
    <property type="molecule type" value="Transcribed_RNA"/>
</dbReference>
<dbReference type="AlphaFoldDB" id="A0A0A1WSQ5"/>
<evidence type="ECO:0000256" key="2">
    <source>
        <dbReference type="SAM" id="SignalP"/>
    </source>
</evidence>
<dbReference type="InterPro" id="IPR018378">
    <property type="entry name" value="C-type_lectin_CS"/>
</dbReference>